<keyword evidence="13" id="KW-1185">Reference proteome</keyword>
<dbReference type="STRING" id="1071383.J7S913"/>
<dbReference type="GO" id="GO:0007030">
    <property type="term" value="P:Golgi organization"/>
    <property type="evidence" value="ECO:0007669"/>
    <property type="project" value="TreeGrafter"/>
</dbReference>
<dbReference type="GO" id="GO:0017119">
    <property type="term" value="C:Golgi transport complex"/>
    <property type="evidence" value="ECO:0007669"/>
    <property type="project" value="EnsemblFungi"/>
</dbReference>
<dbReference type="Pfam" id="PF04136">
    <property type="entry name" value="COG3_N"/>
    <property type="match status" value="1"/>
</dbReference>
<dbReference type="GO" id="GO:0032258">
    <property type="term" value="P:cytoplasm to vacuole targeting by the Cvt pathway"/>
    <property type="evidence" value="ECO:0007669"/>
    <property type="project" value="EnsemblFungi"/>
</dbReference>
<evidence type="ECO:0000256" key="8">
    <source>
        <dbReference type="ARBA" id="ARBA00031339"/>
    </source>
</evidence>
<keyword evidence="5" id="KW-0653">Protein transport</keyword>
<keyword evidence="7" id="KW-0472">Membrane</keyword>
<reference evidence="13" key="2">
    <citation type="submission" date="2012-08" db="EMBL/GenBank/DDBJ databases">
        <title>Genome sequence of Kazachstania naganishii.</title>
        <authorList>
            <person name="Gordon J.L."/>
            <person name="Armisen D."/>
            <person name="Proux-Wera E."/>
            <person name="OhEigeartaigh S.S."/>
            <person name="Byrne K.P."/>
            <person name="Wolfe K.H."/>
        </authorList>
    </citation>
    <scope>NUCLEOTIDE SEQUENCE [LARGE SCALE GENOMIC DNA]</scope>
    <source>
        <strain evidence="13">ATCC MYA-139 / BCRC 22969 / CBS 8797 / CCRC 22969 / KCTC 17520 / NBRC 10181 / NCYC 3082</strain>
    </source>
</reference>
<dbReference type="OrthoDB" id="296793at2759"/>
<evidence type="ECO:0000259" key="10">
    <source>
        <dbReference type="Pfam" id="PF04136"/>
    </source>
</evidence>
<sequence length="793" mass="90943">MVRARRNSLAYSIASHAVSSDSHSNVSDLLDDTYLFNRLQKLASLVEENSSYEVNETVCHLNELSLKSSTGSNDEDPYSMYTDYLAQLNDSQARYRVVLDQSRKVKGQLDDILEQFNDISSNATKFVNDTRDLFESHDELTKLSEEIPNYLNYFDSLDFVIRKLNHATSPNIVKRDAFRRLLTTIDKSLLFFDAHPNFKDAESYRIKFKQCLVRSCSLILHFTNNLLKQVFSEIMEKNSSITPGTRDALIYNKFSSISEVYAPLTNELTTRYYNPALAKYHDELASLLNDTFNSYFQTRTNLMHPVLWSKLDGILAKDKEMSLFKFTQETKSVFQQLCLNEYKLFVKFFPQGEPDYHQRFNSWLLKFCEPLYSTIRTRISRERDIKTLCDSLNVFASFEHEFEENSVEYRRQFSEVQYNKVFEPVVQRLQDQLINRVKVFVNENLVKYTPSIDDFMVSNRKNEPIDTGSDDMVPLYLSSLRQRYQPNETAADIPDALLLESYYPPTIRVLAILFKLYDVVNADIFDEISHYVIHHSLVSLKKCYALFTGTHNTLEVKLTYMNNLLLLRDEVQNWNVQYNFNDTASSFQFSSVGNLMRSWRWSNSTIFSLAKGLVPRSRSAVSASAGAQGPDGGEPRTGQPGAGDSDSRVELIHELRAIIKGVTDATSGEMVGGVLNLARQGIDLLENDAELRRAVRETLPLVDHKIRSMVSDEEICSHLLQAIKYTCLERYGEYYDGVGSLVESGALDGGALNEIMYVDQFDQFYERTVEEMRQDDPVSVSSEIEAPSRTSNA</sequence>
<dbReference type="PANTHER" id="PTHR13302">
    <property type="entry name" value="CONSERVED OLIGOMERIC GOLGI COMPLEX COMPONENT 3"/>
    <property type="match status" value="1"/>
</dbReference>
<name>J7S913_HUIN7</name>
<evidence type="ECO:0000256" key="3">
    <source>
        <dbReference type="ARBA" id="ARBA00020976"/>
    </source>
</evidence>
<feature type="region of interest" description="Disordered" evidence="9">
    <location>
        <begin position="621"/>
        <end position="646"/>
    </location>
</feature>
<dbReference type="InterPro" id="IPR048320">
    <property type="entry name" value="COG3_N"/>
</dbReference>
<dbReference type="GO" id="GO:0140312">
    <property type="term" value="F:cargo adaptor activity"/>
    <property type="evidence" value="ECO:0007669"/>
    <property type="project" value="EnsemblFungi"/>
</dbReference>
<keyword evidence="6" id="KW-0333">Golgi apparatus</keyword>
<evidence type="ECO:0000256" key="1">
    <source>
        <dbReference type="ARBA" id="ARBA00004395"/>
    </source>
</evidence>
<dbReference type="PANTHER" id="PTHR13302:SF8">
    <property type="entry name" value="CONSERVED OLIGOMERIC GOLGI COMPLEX SUBUNIT 3"/>
    <property type="match status" value="1"/>
</dbReference>
<proteinExistence type="inferred from homology"/>
<reference evidence="12 13" key="1">
    <citation type="journal article" date="2011" name="Proc. Natl. Acad. Sci. U.S.A.">
        <title>Evolutionary erosion of yeast sex chromosomes by mating-type switching accidents.</title>
        <authorList>
            <person name="Gordon J.L."/>
            <person name="Armisen D."/>
            <person name="Proux-Wera E."/>
            <person name="Oheigeartaigh S.S."/>
            <person name="Byrne K.P."/>
            <person name="Wolfe K.H."/>
        </authorList>
    </citation>
    <scope>NUCLEOTIDE SEQUENCE [LARGE SCALE GENOMIC DNA]</scope>
    <source>
        <strain evidence="13">ATCC MYA-139 / BCRC 22969 / CBS 8797 / CCRC 22969 / KCTC 17520 / NBRC 10181 / NCYC 3082</strain>
    </source>
</reference>
<dbReference type="GO" id="GO:0000139">
    <property type="term" value="C:Golgi membrane"/>
    <property type="evidence" value="ECO:0007669"/>
    <property type="project" value="UniProtKB-SubCell"/>
</dbReference>
<dbReference type="OMA" id="NREYTEY"/>
<evidence type="ECO:0000256" key="6">
    <source>
        <dbReference type="ARBA" id="ARBA00023034"/>
    </source>
</evidence>
<organism evidence="12 13">
    <name type="scientific">Huiozyma naganishii (strain ATCC MYA-139 / BCRC 22969 / CBS 8797 / KCTC 17520 / NBRC 10181 / NCYC 3082 / Yp74L-3)</name>
    <name type="common">Yeast</name>
    <name type="synonym">Kazachstania naganishii</name>
    <dbReference type="NCBI Taxonomy" id="1071383"/>
    <lineage>
        <taxon>Eukaryota</taxon>
        <taxon>Fungi</taxon>
        <taxon>Dikarya</taxon>
        <taxon>Ascomycota</taxon>
        <taxon>Saccharomycotina</taxon>
        <taxon>Saccharomycetes</taxon>
        <taxon>Saccharomycetales</taxon>
        <taxon>Saccharomycetaceae</taxon>
        <taxon>Huiozyma</taxon>
    </lineage>
</organism>
<dbReference type="Pfam" id="PF20671">
    <property type="entry name" value="COG3_C"/>
    <property type="match status" value="1"/>
</dbReference>
<evidence type="ECO:0000256" key="9">
    <source>
        <dbReference type="SAM" id="MobiDB-lite"/>
    </source>
</evidence>
<feature type="domain" description="Conserved oligomeric Golgi complex subunit 3 N-terminal" evidence="10">
    <location>
        <begin position="84"/>
        <end position="229"/>
    </location>
</feature>
<evidence type="ECO:0000256" key="5">
    <source>
        <dbReference type="ARBA" id="ARBA00022927"/>
    </source>
</evidence>
<dbReference type="EMBL" id="HE978320">
    <property type="protein sequence ID" value="CCK71231.1"/>
    <property type="molecule type" value="Genomic_DNA"/>
</dbReference>
<comment type="similarity">
    <text evidence="2">Belongs to the COG3 family.</text>
</comment>
<dbReference type="GO" id="GO:0000425">
    <property type="term" value="P:pexophagy"/>
    <property type="evidence" value="ECO:0007669"/>
    <property type="project" value="EnsemblFungi"/>
</dbReference>
<evidence type="ECO:0000256" key="2">
    <source>
        <dbReference type="ARBA" id="ARBA00009936"/>
    </source>
</evidence>
<gene>
    <name evidence="12" type="primary">KNAG0G01730</name>
    <name evidence="12" type="ordered locus">KNAG_0G01730</name>
</gene>
<feature type="domain" description="Conserved oligomeric Golgi complex subunit 3 C-terminal" evidence="11">
    <location>
        <begin position="247"/>
        <end position="592"/>
    </location>
</feature>
<dbReference type="eggNOG" id="KOG2604">
    <property type="taxonomic scope" value="Eukaryota"/>
</dbReference>
<dbReference type="AlphaFoldDB" id="J7S913"/>
<dbReference type="GO" id="GO:0006888">
    <property type="term" value="P:endoplasmic reticulum to Golgi vesicle-mediated transport"/>
    <property type="evidence" value="ECO:0007669"/>
    <property type="project" value="EnsemblFungi"/>
</dbReference>
<evidence type="ECO:0000313" key="13">
    <source>
        <dbReference type="Proteomes" id="UP000006310"/>
    </source>
</evidence>
<dbReference type="InterPro" id="IPR048685">
    <property type="entry name" value="COG3_C"/>
</dbReference>
<dbReference type="HOGENOM" id="CLU_011639_2_0_1"/>
<accession>J7S913</accession>
<evidence type="ECO:0000259" key="11">
    <source>
        <dbReference type="Pfam" id="PF20671"/>
    </source>
</evidence>
<dbReference type="Proteomes" id="UP000006310">
    <property type="component" value="Chromosome 7"/>
</dbReference>
<protein>
    <recommendedName>
        <fullName evidence="3">Conserved oligomeric Golgi complex subunit 3</fullName>
    </recommendedName>
    <alternativeName>
        <fullName evidence="8">Component of oligomeric Golgi complex 3</fullName>
    </alternativeName>
</protein>
<feature type="region of interest" description="Disordered" evidence="9">
    <location>
        <begin position="772"/>
        <end position="793"/>
    </location>
</feature>
<dbReference type="GO" id="GO:0000301">
    <property type="term" value="P:retrograde transport, vesicle recycling within Golgi"/>
    <property type="evidence" value="ECO:0007669"/>
    <property type="project" value="EnsemblFungi"/>
</dbReference>
<evidence type="ECO:0000256" key="7">
    <source>
        <dbReference type="ARBA" id="ARBA00023136"/>
    </source>
</evidence>
<keyword evidence="4" id="KW-0813">Transport</keyword>
<evidence type="ECO:0000256" key="4">
    <source>
        <dbReference type="ARBA" id="ARBA00022448"/>
    </source>
</evidence>
<dbReference type="KEGG" id="kng:KNAG_0G01730"/>
<dbReference type="GeneID" id="34526955"/>
<evidence type="ECO:0000313" key="12">
    <source>
        <dbReference type="EMBL" id="CCK71231.1"/>
    </source>
</evidence>
<dbReference type="RefSeq" id="XP_022465477.1">
    <property type="nucleotide sequence ID" value="XM_022609042.1"/>
</dbReference>
<dbReference type="InterPro" id="IPR007265">
    <property type="entry name" value="COG_su3"/>
</dbReference>
<dbReference type="GO" id="GO:0005801">
    <property type="term" value="C:cis-Golgi network"/>
    <property type="evidence" value="ECO:0007669"/>
    <property type="project" value="InterPro"/>
</dbReference>
<comment type="subcellular location">
    <subcellularLocation>
        <location evidence="1">Golgi apparatus membrane</location>
        <topology evidence="1">Peripheral membrane protein</topology>
    </subcellularLocation>
</comment>